<accession>A0A392PYB0</accession>
<keyword evidence="4 5" id="KW-0539">Nucleus</keyword>
<dbReference type="PANTHER" id="PTHR31500:SF68">
    <property type="entry name" value="AT-HOOK MOTIF NUCLEAR-LOCALIZED PROTEIN 14"/>
    <property type="match status" value="1"/>
</dbReference>
<comment type="domain">
    <text evidence="5">The PPC domain mediates interactions between AHL proteins.</text>
</comment>
<protein>
    <recommendedName>
        <fullName evidence="5">AT-hook motif nuclear-localized protein</fullName>
    </recommendedName>
</protein>
<comment type="caution">
    <text evidence="7">The sequence shown here is derived from an EMBL/GenBank/DDBJ whole genome shotgun (WGS) entry which is preliminary data.</text>
</comment>
<feature type="non-terminal residue" evidence="7">
    <location>
        <position position="1"/>
    </location>
</feature>
<keyword evidence="2 5" id="KW-0238">DNA-binding</keyword>
<dbReference type="InterPro" id="IPR005175">
    <property type="entry name" value="PPC_dom"/>
</dbReference>
<evidence type="ECO:0000259" key="6">
    <source>
        <dbReference type="PROSITE" id="PS51742"/>
    </source>
</evidence>
<dbReference type="PANTHER" id="PTHR31500">
    <property type="entry name" value="AT-HOOK MOTIF NUCLEAR-LOCALIZED PROTEIN 9"/>
    <property type="match status" value="1"/>
</dbReference>
<organism evidence="7 8">
    <name type="scientific">Trifolium medium</name>
    <dbReference type="NCBI Taxonomy" id="97028"/>
    <lineage>
        <taxon>Eukaryota</taxon>
        <taxon>Viridiplantae</taxon>
        <taxon>Streptophyta</taxon>
        <taxon>Embryophyta</taxon>
        <taxon>Tracheophyta</taxon>
        <taxon>Spermatophyta</taxon>
        <taxon>Magnoliopsida</taxon>
        <taxon>eudicotyledons</taxon>
        <taxon>Gunneridae</taxon>
        <taxon>Pentapetalae</taxon>
        <taxon>rosids</taxon>
        <taxon>fabids</taxon>
        <taxon>Fabales</taxon>
        <taxon>Fabaceae</taxon>
        <taxon>Papilionoideae</taxon>
        <taxon>50 kb inversion clade</taxon>
        <taxon>NPAAA clade</taxon>
        <taxon>Hologalegina</taxon>
        <taxon>IRL clade</taxon>
        <taxon>Trifolieae</taxon>
        <taxon>Trifolium</taxon>
    </lineage>
</organism>
<comment type="function">
    <text evidence="5">Transcription factor that specifically binds AT-rich DNA sequences related to the nuclear matrix attachment regions (MARs).</text>
</comment>
<evidence type="ECO:0000313" key="8">
    <source>
        <dbReference type="Proteomes" id="UP000265520"/>
    </source>
</evidence>
<evidence type="ECO:0000256" key="5">
    <source>
        <dbReference type="RuleBase" id="RU367031"/>
    </source>
</evidence>
<feature type="domain" description="PPC" evidence="6">
    <location>
        <begin position="1"/>
        <end position="60"/>
    </location>
</feature>
<evidence type="ECO:0000256" key="1">
    <source>
        <dbReference type="ARBA" id="ARBA00023015"/>
    </source>
</evidence>
<keyword evidence="3 5" id="KW-0804">Transcription</keyword>
<name>A0A392PYB0_9FABA</name>
<comment type="subcellular location">
    <subcellularLocation>
        <location evidence="5">Nucleus</location>
    </subcellularLocation>
</comment>
<keyword evidence="1 5" id="KW-0805">Transcription regulation</keyword>
<dbReference type="InterPro" id="IPR039605">
    <property type="entry name" value="AHL"/>
</dbReference>
<dbReference type="GO" id="GO:0003680">
    <property type="term" value="F:minor groove of adenine-thymine-rich DNA binding"/>
    <property type="evidence" value="ECO:0007669"/>
    <property type="project" value="UniProtKB-UniRule"/>
</dbReference>
<dbReference type="SUPFAM" id="SSF117856">
    <property type="entry name" value="AF0104/ALDC/Ptd012-like"/>
    <property type="match status" value="1"/>
</dbReference>
<evidence type="ECO:0000256" key="4">
    <source>
        <dbReference type="ARBA" id="ARBA00023242"/>
    </source>
</evidence>
<dbReference type="PROSITE" id="PS51742">
    <property type="entry name" value="PPC"/>
    <property type="match status" value="1"/>
</dbReference>
<reference evidence="7 8" key="1">
    <citation type="journal article" date="2018" name="Front. Plant Sci.">
        <title>Red Clover (Trifolium pratense) and Zigzag Clover (T. medium) - A Picture of Genomic Similarities and Differences.</title>
        <authorList>
            <person name="Dluhosova J."/>
            <person name="Istvanek J."/>
            <person name="Nedelnik J."/>
            <person name="Repkova J."/>
        </authorList>
    </citation>
    <scope>NUCLEOTIDE SEQUENCE [LARGE SCALE GENOMIC DNA]</scope>
    <source>
        <strain evidence="8">cv. 10/8</strain>
        <tissue evidence="7">Leaf</tissue>
    </source>
</reference>
<dbReference type="Pfam" id="PF03479">
    <property type="entry name" value="PCC"/>
    <property type="match status" value="1"/>
</dbReference>
<dbReference type="Gene3D" id="3.30.1330.80">
    <property type="entry name" value="Hypothetical protein, similar to alpha- acetolactate decarboxylase, domain 2"/>
    <property type="match status" value="1"/>
</dbReference>
<sequence length="60" mass="6087">GRFDIISLTGSYVHNEFDGRSGGLSVCLSHSDGQLVGGSIAGPLKAAGPVQSFHAWGGKS</sequence>
<proteinExistence type="predicted"/>
<dbReference type="AlphaFoldDB" id="A0A392PYB0"/>
<dbReference type="Proteomes" id="UP000265520">
    <property type="component" value="Unassembled WGS sequence"/>
</dbReference>
<evidence type="ECO:0000256" key="3">
    <source>
        <dbReference type="ARBA" id="ARBA00023163"/>
    </source>
</evidence>
<evidence type="ECO:0000256" key="2">
    <source>
        <dbReference type="ARBA" id="ARBA00023125"/>
    </source>
</evidence>
<keyword evidence="8" id="KW-1185">Reference proteome</keyword>
<dbReference type="GO" id="GO:0005634">
    <property type="term" value="C:nucleus"/>
    <property type="evidence" value="ECO:0007669"/>
    <property type="project" value="UniProtKB-SubCell"/>
</dbReference>
<dbReference type="EMBL" id="LXQA010102564">
    <property type="protein sequence ID" value="MCI16814.1"/>
    <property type="molecule type" value="Genomic_DNA"/>
</dbReference>
<evidence type="ECO:0000313" key="7">
    <source>
        <dbReference type="EMBL" id="MCI16814.1"/>
    </source>
</evidence>